<evidence type="ECO:0000313" key="1">
    <source>
        <dbReference type="EMBL" id="KWU01187.1"/>
    </source>
</evidence>
<dbReference type="OrthoDB" id="282784at2"/>
<reference evidence="1 2" key="1">
    <citation type="submission" date="2015-11" db="EMBL/GenBank/DDBJ databases">
        <title>Draft WGS of Vibrio toranzoniae.</title>
        <authorList>
            <person name="Lasa A."/>
            <person name="Romalde J.L."/>
        </authorList>
    </citation>
    <scope>NUCLEOTIDE SEQUENCE [LARGE SCALE GENOMIC DNA]</scope>
    <source>
        <strain evidence="1 2">Vb 10.8</strain>
    </source>
</reference>
<dbReference type="InterPro" id="IPR011856">
    <property type="entry name" value="tRNA_endonuc-like_dom_sf"/>
</dbReference>
<proteinExistence type="predicted"/>
<name>A0A109D969_9VIBR</name>
<dbReference type="AlphaFoldDB" id="A0A109D969"/>
<keyword evidence="2" id="KW-1185">Reference proteome</keyword>
<gene>
    <name evidence="1" type="ORF">APQ14_07790</name>
</gene>
<dbReference type="Proteomes" id="UP000057389">
    <property type="component" value="Unassembled WGS sequence"/>
</dbReference>
<dbReference type="EMBL" id="LMXU01000016">
    <property type="protein sequence ID" value="KWU01187.1"/>
    <property type="molecule type" value="Genomic_DNA"/>
</dbReference>
<dbReference type="Gene3D" id="3.40.1350.10">
    <property type="match status" value="1"/>
</dbReference>
<evidence type="ECO:0000313" key="2">
    <source>
        <dbReference type="Proteomes" id="UP000057389"/>
    </source>
</evidence>
<dbReference type="GeneID" id="300178938"/>
<protein>
    <recommendedName>
        <fullName evidence="3">PD(D/E)XK endonuclease domain-containing protein</fullName>
    </recommendedName>
</protein>
<dbReference type="GO" id="GO:0003676">
    <property type="term" value="F:nucleic acid binding"/>
    <property type="evidence" value="ECO:0007669"/>
    <property type="project" value="InterPro"/>
</dbReference>
<dbReference type="RefSeq" id="WP_060468118.1">
    <property type="nucleotide sequence ID" value="NZ_AP025514.1"/>
</dbReference>
<comment type="caution">
    <text evidence="1">The sequence shown here is derived from an EMBL/GenBank/DDBJ whole genome shotgun (WGS) entry which is preliminary data.</text>
</comment>
<sequence>MPVKTLHTSSEAKKHYKSISYETLLASWLLQDGWEVFMPMIDHGMKTDVLVSDGNKFYRIQVKSVECFDENTVVTDQWQNTQIDYVIYFSRCSNWGYIAPPFKGKRKVNHPEHIRFHQHSKNFLKAFGRA</sequence>
<accession>A0A109D969</accession>
<evidence type="ECO:0008006" key="3">
    <source>
        <dbReference type="Google" id="ProtNLM"/>
    </source>
</evidence>
<organism evidence="1 2">
    <name type="scientific">Vibrio toranzoniae</name>
    <dbReference type="NCBI Taxonomy" id="1194427"/>
    <lineage>
        <taxon>Bacteria</taxon>
        <taxon>Pseudomonadati</taxon>
        <taxon>Pseudomonadota</taxon>
        <taxon>Gammaproteobacteria</taxon>
        <taxon>Vibrionales</taxon>
        <taxon>Vibrionaceae</taxon>
        <taxon>Vibrio</taxon>
    </lineage>
</organism>